<evidence type="ECO:0000256" key="3">
    <source>
        <dbReference type="ARBA" id="ARBA00023186"/>
    </source>
</evidence>
<protein>
    <submittedName>
        <fullName evidence="5">DnaJ domain-containing protein</fullName>
    </submittedName>
</protein>
<dbReference type="PROSITE" id="PS50076">
    <property type="entry name" value="DNAJ_2"/>
    <property type="match status" value="1"/>
</dbReference>
<name>A0A5Q0BHY8_9GAMM</name>
<dbReference type="PROSITE" id="PS00636">
    <property type="entry name" value="DNAJ_1"/>
    <property type="match status" value="1"/>
</dbReference>
<dbReference type="RefSeq" id="WP_153249416.1">
    <property type="nucleotide sequence ID" value="NZ_CP044205.1"/>
</dbReference>
<dbReference type="FunFam" id="2.60.260.20:FF:000013">
    <property type="entry name" value="DnaJ subfamily B member 11"/>
    <property type="match status" value="1"/>
</dbReference>
<dbReference type="EMBL" id="CP044205">
    <property type="protein sequence ID" value="QFY43433.1"/>
    <property type="molecule type" value="Genomic_DNA"/>
</dbReference>
<dbReference type="PRINTS" id="PR00625">
    <property type="entry name" value="JDOMAIN"/>
</dbReference>
<dbReference type="OrthoDB" id="9779889at2"/>
<dbReference type="InterPro" id="IPR018253">
    <property type="entry name" value="DnaJ_domain_CS"/>
</dbReference>
<dbReference type="KEGG" id="mmob:F6R98_13065"/>
<keyword evidence="1" id="KW-0963">Cytoplasm</keyword>
<dbReference type="Gene3D" id="1.10.287.110">
    <property type="entry name" value="DnaJ domain"/>
    <property type="match status" value="1"/>
</dbReference>
<keyword evidence="6" id="KW-1185">Reference proteome</keyword>
<sequence length="311" mass="34352">MKYKDYYQIMGLDKSASAEEIKKTYRKLARKYHPDVSKEPDAEEKFKEVAEAYETLKDPEKRAAYDQLGSHHAGEDFRPPPEWGRHYAEQSAGFGFENIDLADLFAHFTHQGSTGRAQGAMPGQDYEVTAHITLEEAYKGTELAISLTVPETDKEGHLQRAEKTIKARIPSGATDGQRLKLAGKGGKGRNGGRDGNLYLNIALHPHPLFRVSGHDLYLDLPLAPWEAALGATIQVPTLAGDVRLKTPGSARAGQKLRIADKGLPKPHQGSGDLYVILQIAVPAVIGEKERALYEELSKLSSFNPRAHFERS</sequence>
<keyword evidence="3" id="KW-0143">Chaperone</keyword>
<dbReference type="GO" id="GO:0005737">
    <property type="term" value="C:cytoplasm"/>
    <property type="evidence" value="ECO:0007669"/>
    <property type="project" value="TreeGrafter"/>
</dbReference>
<dbReference type="FunFam" id="2.60.260.20:FF:000008">
    <property type="entry name" value="Curved DNA-binding protein"/>
    <property type="match status" value="1"/>
</dbReference>
<dbReference type="InterPro" id="IPR036869">
    <property type="entry name" value="J_dom_sf"/>
</dbReference>
<dbReference type="InterPro" id="IPR008971">
    <property type="entry name" value="HSP40/DnaJ_pept-bd"/>
</dbReference>
<accession>A0A5Q0BHY8</accession>
<evidence type="ECO:0000313" key="5">
    <source>
        <dbReference type="EMBL" id="QFY43433.1"/>
    </source>
</evidence>
<dbReference type="PANTHER" id="PTHR43096">
    <property type="entry name" value="DNAJ HOMOLOG 1, MITOCHONDRIAL-RELATED"/>
    <property type="match status" value="1"/>
</dbReference>
<dbReference type="InterPro" id="IPR002939">
    <property type="entry name" value="DnaJ_C"/>
</dbReference>
<dbReference type="SUPFAM" id="SSF46565">
    <property type="entry name" value="Chaperone J-domain"/>
    <property type="match status" value="1"/>
</dbReference>
<evidence type="ECO:0000256" key="2">
    <source>
        <dbReference type="ARBA" id="ARBA00023125"/>
    </source>
</evidence>
<dbReference type="GO" id="GO:0042026">
    <property type="term" value="P:protein refolding"/>
    <property type="evidence" value="ECO:0007669"/>
    <property type="project" value="TreeGrafter"/>
</dbReference>
<proteinExistence type="predicted"/>
<dbReference type="Pfam" id="PF00226">
    <property type="entry name" value="DnaJ"/>
    <property type="match status" value="1"/>
</dbReference>
<dbReference type="SMART" id="SM00271">
    <property type="entry name" value="DnaJ"/>
    <property type="match status" value="1"/>
</dbReference>
<feature type="domain" description="J" evidence="4">
    <location>
        <begin position="5"/>
        <end position="69"/>
    </location>
</feature>
<dbReference type="InParanoid" id="A0A5Q0BHY8"/>
<dbReference type="PANTHER" id="PTHR43096:SF52">
    <property type="entry name" value="DNAJ HOMOLOG 1, MITOCHONDRIAL-RELATED"/>
    <property type="match status" value="1"/>
</dbReference>
<dbReference type="SUPFAM" id="SSF49493">
    <property type="entry name" value="HSP40/DnaJ peptide-binding domain"/>
    <property type="match status" value="2"/>
</dbReference>
<evidence type="ECO:0000256" key="1">
    <source>
        <dbReference type="ARBA" id="ARBA00022490"/>
    </source>
</evidence>
<dbReference type="AlphaFoldDB" id="A0A5Q0BHY8"/>
<dbReference type="InterPro" id="IPR001623">
    <property type="entry name" value="DnaJ_domain"/>
</dbReference>
<evidence type="ECO:0000259" key="4">
    <source>
        <dbReference type="PROSITE" id="PS50076"/>
    </source>
</evidence>
<dbReference type="FunCoup" id="A0A5Q0BHY8">
    <property type="interactions" value="139"/>
</dbReference>
<dbReference type="Gene3D" id="2.60.260.20">
    <property type="entry name" value="Urease metallochaperone UreE, N-terminal domain"/>
    <property type="match status" value="2"/>
</dbReference>
<dbReference type="GO" id="GO:0003677">
    <property type="term" value="F:DNA binding"/>
    <property type="evidence" value="ECO:0007669"/>
    <property type="project" value="UniProtKB-KW"/>
</dbReference>
<organism evidence="5 6">
    <name type="scientific">Candidatus Methylospira mobilis</name>
    <dbReference type="NCBI Taxonomy" id="1808979"/>
    <lineage>
        <taxon>Bacteria</taxon>
        <taxon>Pseudomonadati</taxon>
        <taxon>Pseudomonadota</taxon>
        <taxon>Gammaproteobacteria</taxon>
        <taxon>Methylococcales</taxon>
        <taxon>Methylococcaceae</taxon>
        <taxon>Candidatus Methylospira</taxon>
    </lineage>
</organism>
<keyword evidence="2" id="KW-0238">DNA-binding</keyword>
<gene>
    <name evidence="5" type="ORF">F6R98_13065</name>
</gene>
<dbReference type="Proteomes" id="UP000325755">
    <property type="component" value="Chromosome"/>
</dbReference>
<reference evidence="5 6" key="1">
    <citation type="submission" date="2019-09" db="EMBL/GenBank/DDBJ databases">
        <title>Ecophysiology of the spiral-shaped methanotroph Methylospira mobilis as revealed by the complete genome sequence.</title>
        <authorList>
            <person name="Oshkin I.Y."/>
            <person name="Dedysh S.N."/>
            <person name="Miroshnikov K."/>
            <person name="Danilova O.V."/>
            <person name="Hakobyan A."/>
            <person name="Liesack W."/>
        </authorList>
    </citation>
    <scope>NUCLEOTIDE SEQUENCE [LARGE SCALE GENOMIC DNA]</scope>
    <source>
        <strain evidence="5 6">Shm1</strain>
    </source>
</reference>
<dbReference type="GO" id="GO:0051082">
    <property type="term" value="F:unfolded protein binding"/>
    <property type="evidence" value="ECO:0007669"/>
    <property type="project" value="InterPro"/>
</dbReference>
<dbReference type="CDD" id="cd10747">
    <property type="entry name" value="DnaJ_C"/>
    <property type="match status" value="1"/>
</dbReference>
<dbReference type="Pfam" id="PF01556">
    <property type="entry name" value="DnaJ_C"/>
    <property type="match status" value="1"/>
</dbReference>
<evidence type="ECO:0000313" key="6">
    <source>
        <dbReference type="Proteomes" id="UP000325755"/>
    </source>
</evidence>
<dbReference type="CDD" id="cd06257">
    <property type="entry name" value="DnaJ"/>
    <property type="match status" value="1"/>
</dbReference>